<gene>
    <name evidence="4" type="ORF">B1A_06662</name>
</gene>
<feature type="domain" description="Peptide methionine sulphoxide reductase MsrA" evidence="3">
    <location>
        <begin position="1"/>
        <end position="104"/>
    </location>
</feature>
<protein>
    <recommendedName>
        <fullName evidence="1">peptide-methionine (S)-S-oxide reductase</fullName>
        <ecNumber evidence="1">1.8.4.11</ecNumber>
    </recommendedName>
</protein>
<name>T1BMJ3_9ZZZZ</name>
<keyword evidence="2" id="KW-0560">Oxidoreductase</keyword>
<reference evidence="4" key="2">
    <citation type="journal article" date="2014" name="ISME J.">
        <title>Microbial stratification in low pH oxic and suboxic macroscopic growths along an acid mine drainage.</title>
        <authorList>
            <person name="Mendez-Garcia C."/>
            <person name="Mesa V."/>
            <person name="Sprenger R.R."/>
            <person name="Richter M."/>
            <person name="Diez M.S."/>
            <person name="Solano J."/>
            <person name="Bargiela R."/>
            <person name="Golyshina O.V."/>
            <person name="Manteca A."/>
            <person name="Ramos J.L."/>
            <person name="Gallego J.R."/>
            <person name="Llorente I."/>
            <person name="Martins Dos Santos V.A."/>
            <person name="Jensen O.N."/>
            <person name="Pelaez A.I."/>
            <person name="Sanchez J."/>
            <person name="Ferrer M."/>
        </authorList>
    </citation>
    <scope>NUCLEOTIDE SEQUENCE</scope>
</reference>
<evidence type="ECO:0000256" key="2">
    <source>
        <dbReference type="ARBA" id="ARBA00023002"/>
    </source>
</evidence>
<proteinExistence type="predicted"/>
<dbReference type="NCBIfam" id="TIGR00401">
    <property type="entry name" value="msrA"/>
    <property type="match status" value="1"/>
</dbReference>
<dbReference type="EMBL" id="AUZX01004832">
    <property type="protein sequence ID" value="EQD69768.1"/>
    <property type="molecule type" value="Genomic_DNA"/>
</dbReference>
<evidence type="ECO:0000259" key="3">
    <source>
        <dbReference type="Pfam" id="PF01625"/>
    </source>
</evidence>
<dbReference type="EC" id="1.8.4.11" evidence="1"/>
<dbReference type="Pfam" id="PF01625">
    <property type="entry name" value="PMSR"/>
    <property type="match status" value="1"/>
</dbReference>
<reference evidence="4" key="1">
    <citation type="submission" date="2013-08" db="EMBL/GenBank/DDBJ databases">
        <authorList>
            <person name="Mendez C."/>
            <person name="Richter M."/>
            <person name="Ferrer M."/>
            <person name="Sanchez J."/>
        </authorList>
    </citation>
    <scope>NUCLEOTIDE SEQUENCE</scope>
</reference>
<dbReference type="InterPro" id="IPR036509">
    <property type="entry name" value="Met_Sox_Rdtase_MsrA_sf"/>
</dbReference>
<dbReference type="InterPro" id="IPR002569">
    <property type="entry name" value="Met_Sox_Rdtase_MsrA_dom"/>
</dbReference>
<feature type="non-terminal residue" evidence="4">
    <location>
        <position position="1"/>
    </location>
</feature>
<organism evidence="4">
    <name type="scientific">mine drainage metagenome</name>
    <dbReference type="NCBI Taxonomy" id="410659"/>
    <lineage>
        <taxon>unclassified sequences</taxon>
        <taxon>metagenomes</taxon>
        <taxon>ecological metagenomes</taxon>
    </lineage>
</organism>
<accession>T1BMJ3</accession>
<evidence type="ECO:0000313" key="4">
    <source>
        <dbReference type="EMBL" id="EQD69768.1"/>
    </source>
</evidence>
<sequence>EVVQIEFDPREIGYADLLRIFLTVHDPTTRDRQGHDVGTQYRSIILTHSEAQARTAREVLAEIGAAGVWTKPLVTQVVPLTDFYPAEEYHRQYFRRHPEQSYCQIVIAPKVAHFREQYRDRWQAPTP</sequence>
<dbReference type="PANTHER" id="PTHR43774">
    <property type="entry name" value="PEPTIDE METHIONINE SULFOXIDE REDUCTASE"/>
    <property type="match status" value="1"/>
</dbReference>
<dbReference type="GO" id="GO:0008113">
    <property type="term" value="F:peptide-methionine (S)-S-oxide reductase activity"/>
    <property type="evidence" value="ECO:0007669"/>
    <property type="project" value="UniProtKB-EC"/>
</dbReference>
<dbReference type="PANTHER" id="PTHR43774:SF1">
    <property type="entry name" value="PEPTIDE METHIONINE SULFOXIDE REDUCTASE MSRA 2"/>
    <property type="match status" value="1"/>
</dbReference>
<dbReference type="AlphaFoldDB" id="T1BMJ3"/>
<dbReference type="Gene3D" id="3.30.1060.10">
    <property type="entry name" value="Peptide methionine sulphoxide reductase MsrA"/>
    <property type="match status" value="1"/>
</dbReference>
<dbReference type="SUPFAM" id="SSF55068">
    <property type="entry name" value="Peptide methionine sulfoxide reductase"/>
    <property type="match status" value="1"/>
</dbReference>
<comment type="caution">
    <text evidence="4">The sequence shown here is derived from an EMBL/GenBank/DDBJ whole genome shotgun (WGS) entry which is preliminary data.</text>
</comment>
<evidence type="ECO:0000256" key="1">
    <source>
        <dbReference type="ARBA" id="ARBA00012502"/>
    </source>
</evidence>